<evidence type="ECO:0000313" key="4">
    <source>
        <dbReference type="EMBL" id="MBA4612303.1"/>
    </source>
</evidence>
<dbReference type="GO" id="GO:0005737">
    <property type="term" value="C:cytoplasm"/>
    <property type="evidence" value="ECO:0007669"/>
    <property type="project" value="TreeGrafter"/>
</dbReference>
<dbReference type="Gene3D" id="3.20.20.70">
    <property type="entry name" value="Aldolase class I"/>
    <property type="match status" value="1"/>
</dbReference>
<dbReference type="RefSeq" id="WP_181760504.1">
    <property type="nucleotide sequence ID" value="NZ_BMCR01000009.1"/>
</dbReference>
<dbReference type="EMBL" id="JACEON010000010">
    <property type="protein sequence ID" value="MBA4612303.1"/>
    <property type="molecule type" value="Genomic_DNA"/>
</dbReference>
<dbReference type="SUPFAM" id="SSF51391">
    <property type="entry name" value="Thiamin phosphate synthase"/>
    <property type="match status" value="1"/>
</dbReference>
<dbReference type="PANTHER" id="PTHR20857">
    <property type="entry name" value="THIAMINE-PHOSPHATE PYROPHOSPHORYLASE"/>
    <property type="match status" value="1"/>
</dbReference>
<reference evidence="4 5" key="2">
    <citation type="submission" date="2020-08" db="EMBL/GenBank/DDBJ databases">
        <title>Stappia taiwanensis sp. nov., isolated from a coastal thermal spring.</title>
        <authorList>
            <person name="Kampfer P."/>
        </authorList>
    </citation>
    <scope>NUCLEOTIDE SEQUENCE [LARGE SCALE GENOMIC DNA]</scope>
    <source>
        <strain evidence="4 5">DSM 23284</strain>
    </source>
</reference>
<dbReference type="CDD" id="cd00564">
    <property type="entry name" value="TMP_TenI"/>
    <property type="match status" value="1"/>
</dbReference>
<dbReference type="NCBIfam" id="NF005080">
    <property type="entry name" value="PRK06512.1"/>
    <property type="match status" value="1"/>
</dbReference>
<dbReference type="PANTHER" id="PTHR20857:SF15">
    <property type="entry name" value="THIAMINE-PHOSPHATE SYNTHASE"/>
    <property type="match status" value="1"/>
</dbReference>
<dbReference type="Proteomes" id="UP000559404">
    <property type="component" value="Unassembled WGS sequence"/>
</dbReference>
<comment type="caution">
    <text evidence="4">The sequence shown here is derived from an EMBL/GenBank/DDBJ whole genome shotgun (WGS) entry which is preliminary data.</text>
</comment>
<keyword evidence="2" id="KW-0784">Thiamine biosynthesis</keyword>
<name>A0A838XZN9_9HYPH</name>
<keyword evidence="4" id="KW-0808">Transferase</keyword>
<gene>
    <name evidence="4" type="ORF">H1W37_11610</name>
</gene>
<sequence>MTPRLYLVTPADLDIDSFADRLANALSGGDVACLLVTDEGRGEAASQKLVERLVPIAQAAGTAVLLQNDTRTAGRCRADGVHVDSGTEDLARALETFRPDGIVGVGDLRTRHDAMSVAELGVDYVFFGLLDQSEEPEAHAKTLKFAAWWAEVFETPCVALAGASMDSVEACAATGADFVALRGAVWNHPEGPAAAVNAANAILARHSLSVAEDG</sequence>
<evidence type="ECO:0000256" key="1">
    <source>
        <dbReference type="ARBA" id="ARBA00004948"/>
    </source>
</evidence>
<reference evidence="4 5" key="1">
    <citation type="submission" date="2020-07" db="EMBL/GenBank/DDBJ databases">
        <authorList>
            <person name="Li M."/>
        </authorList>
    </citation>
    <scope>NUCLEOTIDE SEQUENCE [LARGE SCALE GENOMIC DNA]</scope>
    <source>
        <strain evidence="4 5">DSM 23284</strain>
    </source>
</reference>
<dbReference type="EC" id="2.5.1.3" evidence="4"/>
<dbReference type="GO" id="GO:0009228">
    <property type="term" value="P:thiamine biosynthetic process"/>
    <property type="evidence" value="ECO:0007669"/>
    <property type="project" value="UniProtKB-KW"/>
</dbReference>
<accession>A0A838XZN9</accession>
<evidence type="ECO:0000313" key="5">
    <source>
        <dbReference type="Proteomes" id="UP000559404"/>
    </source>
</evidence>
<dbReference type="GO" id="GO:0004789">
    <property type="term" value="F:thiamine-phosphate diphosphorylase activity"/>
    <property type="evidence" value="ECO:0007669"/>
    <property type="project" value="UniProtKB-EC"/>
</dbReference>
<dbReference type="InterPro" id="IPR022998">
    <property type="entry name" value="ThiamineP_synth_TenI"/>
</dbReference>
<dbReference type="Pfam" id="PF02581">
    <property type="entry name" value="TMP-TENI"/>
    <property type="match status" value="1"/>
</dbReference>
<proteinExistence type="predicted"/>
<dbReference type="InterPro" id="IPR013785">
    <property type="entry name" value="Aldolase_TIM"/>
</dbReference>
<evidence type="ECO:0000256" key="2">
    <source>
        <dbReference type="ARBA" id="ARBA00022977"/>
    </source>
</evidence>
<dbReference type="AlphaFoldDB" id="A0A838XZN9"/>
<comment type="pathway">
    <text evidence="1">Cofactor biosynthesis; thiamine diphosphate biosynthesis.</text>
</comment>
<protein>
    <submittedName>
        <fullName evidence="4">Thiamine phosphate synthase</fullName>
        <ecNumber evidence="4">2.5.1.3</ecNumber>
    </submittedName>
</protein>
<feature type="domain" description="Thiamine phosphate synthase/TenI" evidence="3">
    <location>
        <begin position="5"/>
        <end position="184"/>
    </location>
</feature>
<organism evidence="4 5">
    <name type="scientific">Stappia taiwanensis</name>
    <dbReference type="NCBI Taxonomy" id="992267"/>
    <lineage>
        <taxon>Bacteria</taxon>
        <taxon>Pseudomonadati</taxon>
        <taxon>Pseudomonadota</taxon>
        <taxon>Alphaproteobacteria</taxon>
        <taxon>Hyphomicrobiales</taxon>
        <taxon>Stappiaceae</taxon>
        <taxon>Stappia</taxon>
    </lineage>
</organism>
<keyword evidence="5" id="KW-1185">Reference proteome</keyword>
<dbReference type="InterPro" id="IPR036206">
    <property type="entry name" value="ThiamineP_synth_sf"/>
</dbReference>
<evidence type="ECO:0000259" key="3">
    <source>
        <dbReference type="Pfam" id="PF02581"/>
    </source>
</evidence>